<protein>
    <submittedName>
        <fullName evidence="1">Type III secretion protein HrpF</fullName>
    </submittedName>
</protein>
<evidence type="ECO:0000313" key="1">
    <source>
        <dbReference type="EMBL" id="MBV6322449.1"/>
    </source>
</evidence>
<organism evidence="1 3">
    <name type="scientific">Duganella violaceipulchra</name>
    <dbReference type="NCBI Taxonomy" id="2849652"/>
    <lineage>
        <taxon>Bacteria</taxon>
        <taxon>Pseudomonadati</taxon>
        <taxon>Pseudomonadota</taxon>
        <taxon>Betaproteobacteria</taxon>
        <taxon>Burkholderiales</taxon>
        <taxon>Oxalobacteraceae</taxon>
        <taxon>Telluria group</taxon>
        <taxon>Duganella</taxon>
    </lineage>
</organism>
<dbReference type="EMBL" id="JAHTGR010000008">
    <property type="protein sequence ID" value="MBV6322449.1"/>
    <property type="molecule type" value="Genomic_DNA"/>
</dbReference>
<dbReference type="InterPro" id="IPR009371">
    <property type="entry name" value="T3SS_HrpF"/>
</dbReference>
<name>A0AA41L435_9BURK</name>
<evidence type="ECO:0000313" key="2">
    <source>
        <dbReference type="EMBL" id="MCP2010654.1"/>
    </source>
</evidence>
<proteinExistence type="predicted"/>
<keyword evidence="4" id="KW-1185">Reference proteome</keyword>
<dbReference type="Proteomes" id="UP001162889">
    <property type="component" value="Unassembled WGS sequence"/>
</dbReference>
<dbReference type="Pfam" id="PF06266">
    <property type="entry name" value="HrpF"/>
    <property type="match status" value="1"/>
</dbReference>
<evidence type="ECO:0000313" key="3">
    <source>
        <dbReference type="Proteomes" id="UP001155901"/>
    </source>
</evidence>
<accession>A0AA41L435</accession>
<sequence>MNSNNPMDRFVSALGSNMRQFDEMVADLQPVNPDDAQTYLLALQEMQMTNWAAGVATTRRHGLLKKIMAEIR</sequence>
<reference evidence="1" key="1">
    <citation type="submission" date="2021-07" db="EMBL/GenBank/DDBJ databases">
        <title>Characterization of violacein-producing bacteria and related species.</title>
        <authorList>
            <person name="Wilson H.S."/>
            <person name="De Leon M.E."/>
        </authorList>
    </citation>
    <scope>NUCLEOTIDE SEQUENCE</scope>
    <source>
        <strain evidence="1">HSC-15S17</strain>
    </source>
</reference>
<dbReference type="RefSeq" id="WP_217943219.1">
    <property type="nucleotide sequence ID" value="NZ_JAHTGR010000008.1"/>
</dbReference>
<reference evidence="2" key="2">
    <citation type="submission" date="2022-03" db="EMBL/GenBank/DDBJ databases">
        <title>Genome Encyclopedia of Bacteria and Archaea VI: Functional Genomics of Type Strains.</title>
        <authorList>
            <person name="Whitman W."/>
        </authorList>
    </citation>
    <scope>NUCLEOTIDE SEQUENCE</scope>
    <source>
        <strain evidence="2">HSC-15S17</strain>
    </source>
</reference>
<comment type="caution">
    <text evidence="1">The sequence shown here is derived from an EMBL/GenBank/DDBJ whole genome shotgun (WGS) entry which is preliminary data.</text>
</comment>
<gene>
    <name evidence="1" type="ORF">KVP70_16020</name>
    <name evidence="2" type="ORF">L1274_004396</name>
</gene>
<dbReference type="EMBL" id="JALJZU010000009">
    <property type="protein sequence ID" value="MCP2010654.1"/>
    <property type="molecule type" value="Genomic_DNA"/>
</dbReference>
<dbReference type="AlphaFoldDB" id="A0AA41L435"/>
<dbReference type="Proteomes" id="UP001155901">
    <property type="component" value="Unassembled WGS sequence"/>
</dbReference>
<evidence type="ECO:0000313" key="4">
    <source>
        <dbReference type="Proteomes" id="UP001162889"/>
    </source>
</evidence>